<gene>
    <name evidence="1" type="ORF">E8L99_12755</name>
</gene>
<organism evidence="1 2">
    <name type="scientific">Phreatobacter aquaticus</name>
    <dbReference type="NCBI Taxonomy" id="2570229"/>
    <lineage>
        <taxon>Bacteria</taxon>
        <taxon>Pseudomonadati</taxon>
        <taxon>Pseudomonadota</taxon>
        <taxon>Alphaproteobacteria</taxon>
        <taxon>Hyphomicrobiales</taxon>
        <taxon>Phreatobacteraceae</taxon>
        <taxon>Phreatobacter</taxon>
    </lineage>
</organism>
<dbReference type="Proteomes" id="UP000298588">
    <property type="component" value="Chromosome"/>
</dbReference>
<protein>
    <submittedName>
        <fullName evidence="1">Uncharacterized protein</fullName>
    </submittedName>
</protein>
<keyword evidence="2" id="KW-1185">Reference proteome</keyword>
<proteinExistence type="predicted"/>
<dbReference type="RefSeq" id="WP_137099896.1">
    <property type="nucleotide sequence ID" value="NZ_CP039865.1"/>
</dbReference>
<reference evidence="1 2" key="1">
    <citation type="submission" date="2019-04" db="EMBL/GenBank/DDBJ databases">
        <title>Phreatobacter aquaticus sp. nov.</title>
        <authorList>
            <person name="Choi A."/>
            <person name="Baek K."/>
        </authorList>
    </citation>
    <scope>NUCLEOTIDE SEQUENCE [LARGE SCALE GENOMIC DNA]</scope>
    <source>
        <strain evidence="1 2">NMCR1094</strain>
    </source>
</reference>
<accession>A0A4D7QI19</accession>
<dbReference type="KEGG" id="paqt:E8L99_12755"/>
<dbReference type="OrthoDB" id="7272256at2"/>
<sequence length="101" mass="10808">MTNVLMSLVSFFLLQPIEQAITGQLTRAQAPAAIVEQVAICTRQAAPATVERVTSDPVWAVSTAFSLWLGQESGEAALVRIAPACEPALRAARPFLRSTRA</sequence>
<evidence type="ECO:0000313" key="2">
    <source>
        <dbReference type="Proteomes" id="UP000298588"/>
    </source>
</evidence>
<evidence type="ECO:0000313" key="1">
    <source>
        <dbReference type="EMBL" id="QCK86565.1"/>
    </source>
</evidence>
<name>A0A4D7QI19_9HYPH</name>
<dbReference type="EMBL" id="CP039865">
    <property type="protein sequence ID" value="QCK86565.1"/>
    <property type="molecule type" value="Genomic_DNA"/>
</dbReference>
<dbReference type="AlphaFoldDB" id="A0A4D7QI19"/>